<gene>
    <name evidence="2" type="ORF">ACFY8O_28280</name>
</gene>
<evidence type="ECO:0000256" key="1">
    <source>
        <dbReference type="SAM" id="MobiDB-lite"/>
    </source>
</evidence>
<comment type="caution">
    <text evidence="2">The sequence shown here is derived from an EMBL/GenBank/DDBJ whole genome shotgun (WGS) entry which is preliminary data.</text>
</comment>
<feature type="region of interest" description="Disordered" evidence="1">
    <location>
        <begin position="14"/>
        <end position="33"/>
    </location>
</feature>
<reference evidence="2 3" key="1">
    <citation type="submission" date="2024-10" db="EMBL/GenBank/DDBJ databases">
        <title>The Natural Products Discovery Center: Release of the First 8490 Sequenced Strains for Exploring Actinobacteria Biosynthetic Diversity.</title>
        <authorList>
            <person name="Kalkreuter E."/>
            <person name="Kautsar S.A."/>
            <person name="Yang D."/>
            <person name="Bader C.D."/>
            <person name="Teijaro C.N."/>
            <person name="Fluegel L."/>
            <person name="Davis C.M."/>
            <person name="Simpson J.R."/>
            <person name="Lauterbach L."/>
            <person name="Steele A.D."/>
            <person name="Gui C."/>
            <person name="Meng S."/>
            <person name="Li G."/>
            <person name="Viehrig K."/>
            <person name="Ye F."/>
            <person name="Su P."/>
            <person name="Kiefer A.F."/>
            <person name="Nichols A."/>
            <person name="Cepeda A.J."/>
            <person name="Yan W."/>
            <person name="Fan B."/>
            <person name="Jiang Y."/>
            <person name="Adhikari A."/>
            <person name="Zheng C.-J."/>
            <person name="Schuster L."/>
            <person name="Cowan T.M."/>
            <person name="Smanski M.J."/>
            <person name="Chevrette M.G."/>
            <person name="De Carvalho L.P.S."/>
            <person name="Shen B."/>
        </authorList>
    </citation>
    <scope>NUCLEOTIDE SEQUENCE [LARGE SCALE GENOMIC DNA]</scope>
    <source>
        <strain evidence="2 3">NPDC012540</strain>
    </source>
</reference>
<dbReference type="RefSeq" id="WP_387907191.1">
    <property type="nucleotide sequence ID" value="NZ_JBIBEG010000009.1"/>
</dbReference>
<organism evidence="2 3">
    <name type="scientific">Streptomyces argenteolus</name>
    <dbReference type="NCBI Taxonomy" id="67274"/>
    <lineage>
        <taxon>Bacteria</taxon>
        <taxon>Bacillati</taxon>
        <taxon>Actinomycetota</taxon>
        <taxon>Actinomycetes</taxon>
        <taxon>Kitasatosporales</taxon>
        <taxon>Streptomycetaceae</taxon>
        <taxon>Streptomyces</taxon>
    </lineage>
</organism>
<feature type="compositionally biased region" description="Basic and acidic residues" evidence="1">
    <location>
        <begin position="17"/>
        <end position="33"/>
    </location>
</feature>
<keyword evidence="3" id="KW-1185">Reference proteome</keyword>
<protein>
    <submittedName>
        <fullName evidence="2">Uncharacterized protein</fullName>
    </submittedName>
</protein>
<dbReference type="EMBL" id="JBIBEG010000009">
    <property type="protein sequence ID" value="MFF5899804.1"/>
    <property type="molecule type" value="Genomic_DNA"/>
</dbReference>
<dbReference type="Proteomes" id="UP001602322">
    <property type="component" value="Unassembled WGS sequence"/>
</dbReference>
<proteinExistence type="predicted"/>
<name>A0ABW6XDK7_9ACTN</name>
<evidence type="ECO:0000313" key="3">
    <source>
        <dbReference type="Proteomes" id="UP001602322"/>
    </source>
</evidence>
<accession>A0ABW6XDK7</accession>
<sequence>MVWCVSLLAVDNPLLPHDPEGRDPPWGRASHDGLRPATASMRRWLWTWADGGTVRDDASGR</sequence>
<evidence type="ECO:0000313" key="2">
    <source>
        <dbReference type="EMBL" id="MFF5899804.1"/>
    </source>
</evidence>